<keyword evidence="2" id="KW-0812">Transmembrane</keyword>
<dbReference type="InterPro" id="IPR044822">
    <property type="entry name" value="Myb_DNA-bind_4"/>
</dbReference>
<evidence type="ECO:0000256" key="2">
    <source>
        <dbReference type="SAM" id="Phobius"/>
    </source>
</evidence>
<reference evidence="4 5" key="1">
    <citation type="submission" date="2022-05" db="EMBL/GenBank/DDBJ databases">
        <authorList>
            <consortium name="Genoscope - CEA"/>
            <person name="William W."/>
        </authorList>
    </citation>
    <scope>NUCLEOTIDE SEQUENCE [LARGE SCALE GENOMIC DNA]</scope>
</reference>
<dbReference type="Proteomes" id="UP001159428">
    <property type="component" value="Unassembled WGS sequence"/>
</dbReference>
<comment type="caution">
    <text evidence="4">The sequence shown here is derived from an EMBL/GenBank/DDBJ whole genome shotgun (WGS) entry which is preliminary data.</text>
</comment>
<keyword evidence="2" id="KW-0472">Membrane</keyword>
<feature type="non-terminal residue" evidence="4">
    <location>
        <position position="1"/>
    </location>
</feature>
<feature type="transmembrane region" description="Helical" evidence="2">
    <location>
        <begin position="172"/>
        <end position="192"/>
    </location>
</feature>
<evidence type="ECO:0000256" key="1">
    <source>
        <dbReference type="SAM" id="MobiDB-lite"/>
    </source>
</evidence>
<feature type="region of interest" description="Disordered" evidence="1">
    <location>
        <begin position="54"/>
        <end position="115"/>
    </location>
</feature>
<organism evidence="4 5">
    <name type="scientific">Pocillopora meandrina</name>
    <dbReference type="NCBI Taxonomy" id="46732"/>
    <lineage>
        <taxon>Eukaryota</taxon>
        <taxon>Metazoa</taxon>
        <taxon>Cnidaria</taxon>
        <taxon>Anthozoa</taxon>
        <taxon>Hexacorallia</taxon>
        <taxon>Scleractinia</taxon>
        <taxon>Astrocoeniina</taxon>
        <taxon>Pocilloporidae</taxon>
        <taxon>Pocillopora</taxon>
    </lineage>
</organism>
<dbReference type="AlphaFoldDB" id="A0AAU9WGU1"/>
<feature type="compositionally biased region" description="Low complexity" evidence="1">
    <location>
        <begin position="79"/>
        <end position="91"/>
    </location>
</feature>
<sequence>LAQIKEKWRSLFDKYKAVKDNNNKTGRDRKTFEFYDEIDEFMSGSNKVNPKFVKETRVMQVRPQDSATNSESRDSDELATVTTADPTTVAVGEKPNEKEDSPCPPKKKKKRASLDGKEAESTILNLMEAQQAAIEKADEKDQQMFEALLKSQSYSQQRHQEFTLSSNTICSLAGNSIVIIIAIVLNISIKFFPSNDTNVVKYTACYDGVWDPPMILIQALQ</sequence>
<evidence type="ECO:0000313" key="4">
    <source>
        <dbReference type="EMBL" id="CAH3114416.1"/>
    </source>
</evidence>
<evidence type="ECO:0000313" key="5">
    <source>
        <dbReference type="Proteomes" id="UP001159428"/>
    </source>
</evidence>
<gene>
    <name evidence="4" type="ORF">PMEA_00005441</name>
</gene>
<accession>A0AAU9WGU1</accession>
<keyword evidence="5" id="KW-1185">Reference proteome</keyword>
<dbReference type="EMBL" id="CALNXJ010000014">
    <property type="protein sequence ID" value="CAH3114416.1"/>
    <property type="molecule type" value="Genomic_DNA"/>
</dbReference>
<keyword evidence="2" id="KW-1133">Transmembrane helix</keyword>
<feature type="domain" description="Myb/SANT-like DNA-binding" evidence="3">
    <location>
        <begin position="3"/>
        <end position="40"/>
    </location>
</feature>
<protein>
    <recommendedName>
        <fullName evidence="3">Myb/SANT-like DNA-binding domain-containing protein</fullName>
    </recommendedName>
</protein>
<name>A0AAU9WGU1_9CNID</name>
<evidence type="ECO:0000259" key="3">
    <source>
        <dbReference type="Pfam" id="PF13837"/>
    </source>
</evidence>
<proteinExistence type="predicted"/>
<dbReference type="Pfam" id="PF13837">
    <property type="entry name" value="Myb_DNA-bind_4"/>
    <property type="match status" value="1"/>
</dbReference>